<dbReference type="SUPFAM" id="SSF89372">
    <property type="entry name" value="Fucose-specific lectin"/>
    <property type="match status" value="1"/>
</dbReference>
<proteinExistence type="predicted"/>
<gene>
    <name evidence="1" type="ORF">ACFQ63_05870</name>
</gene>
<protein>
    <submittedName>
        <fullName evidence="1">Uncharacterized protein</fullName>
    </submittedName>
</protein>
<keyword evidence="2" id="KW-1185">Reference proteome</keyword>
<dbReference type="SUPFAM" id="SSF69318">
    <property type="entry name" value="Integrin alpha N-terminal domain"/>
    <property type="match status" value="1"/>
</dbReference>
<dbReference type="Gene3D" id="2.130.10.130">
    <property type="entry name" value="Integrin alpha, N-terminal"/>
    <property type="match status" value="1"/>
</dbReference>
<reference evidence="1 2" key="1">
    <citation type="submission" date="2024-09" db="EMBL/GenBank/DDBJ databases">
        <title>The Natural Products Discovery Center: Release of the First 8490 Sequenced Strains for Exploring Actinobacteria Biosynthetic Diversity.</title>
        <authorList>
            <person name="Kalkreuter E."/>
            <person name="Kautsar S.A."/>
            <person name="Yang D."/>
            <person name="Bader C.D."/>
            <person name="Teijaro C.N."/>
            <person name="Fluegel L."/>
            <person name="Davis C.M."/>
            <person name="Simpson J.R."/>
            <person name="Lauterbach L."/>
            <person name="Steele A.D."/>
            <person name="Gui C."/>
            <person name="Meng S."/>
            <person name="Li G."/>
            <person name="Viehrig K."/>
            <person name="Ye F."/>
            <person name="Su P."/>
            <person name="Kiefer A.F."/>
            <person name="Nichols A."/>
            <person name="Cepeda A.J."/>
            <person name="Yan W."/>
            <person name="Fan B."/>
            <person name="Jiang Y."/>
            <person name="Adhikari A."/>
            <person name="Zheng C.-J."/>
            <person name="Schuster L."/>
            <person name="Cowan T.M."/>
            <person name="Smanski M.J."/>
            <person name="Chevrette M.G."/>
            <person name="De Carvalho L.P.S."/>
            <person name="Shen B."/>
        </authorList>
    </citation>
    <scope>NUCLEOTIDE SEQUENCE [LARGE SCALE GENOMIC DNA]</scope>
    <source>
        <strain evidence="1 2">NPDC056472</strain>
    </source>
</reference>
<evidence type="ECO:0000313" key="2">
    <source>
        <dbReference type="Proteomes" id="UP001600424"/>
    </source>
</evidence>
<organism evidence="1 2">
    <name type="scientific">Streptomyces wedmorensis</name>
    <dbReference type="NCBI Taxonomy" id="43759"/>
    <lineage>
        <taxon>Bacteria</taxon>
        <taxon>Bacillati</taxon>
        <taxon>Actinomycetota</taxon>
        <taxon>Actinomycetes</taxon>
        <taxon>Kitasatosporales</taxon>
        <taxon>Streptomycetaceae</taxon>
        <taxon>Streptomyces</taxon>
    </lineage>
</organism>
<accession>A0ABW6INP4</accession>
<name>A0ABW6INP4_STRWE</name>
<sequence length="1748" mass="186047">MSGLTFLSWVREGLAAAGGATDPTSGPMASRTHVTLRPRLTGRDSVAVPARLLGPGDVTGLDAGQVLRVFPAAEAADAEPHLFPAVEFDRPDLPWLFTPAGATELGRLRPWLVLVVVEADHAEVLPSDGALPRLRCRRSELPDLAESWAWAHAQVATDEGAGEAEVDRILAEEPDRTLSRLLCPRRLRPRTRYVAAVVPAFDAGRLAGLGLPVPEGALRPAWPAAGEQTEVTEWLLPVYHHWRFTTGLDGDFESLVRALTPRALPGDVGTRPVDVGAAGGGLPEPPSGHPGRVLDLEGALRTAGTDPHPWHAETAAAFRTAYKAALDPGPLNTALTPPVYGSAQAGTAGLPSAQAGPTWLRELNLDPRHRAAAALGAEVVRRNQEDLVAAAWDQAAELRRANEVLRQGQLARTVAESLHRRLPGATPGTVPAGDDRLAARMLQMTSAVRDAVGYGDGTAAGELGRNKEADAAMDPAFRRLLRPGGPVARRAAASGTAPAAGDTAATGLAASLARRTEAAVPPLPTPAGLTGVDNLSGHETFEQLRADRLTTRWWEKDPTEPKEDVAPAVPVVRWVGAAMPNRVFVVTEDGRLMSRVTQQNVPGWVDHGFPPGTTCASPPSAVRDLHVFVVGANGNLYQLRWDGEQWVWLHHGIPYESSTGYTRPLVPGEGRLATAVRFEAPDGLGSSNYLHQAAYVVDDWGNLWELRGREASWGWTKLGMPGGFRITGVAYQGLWELMLVNRIGNLVRITRSGADWIHQELTGLQPVPDGGFTPERGIPLRAHDGRYYGVGANGSLYLSHYFFGNILWMPVNGLPPVSRTLGLGHDGKVVLSHSESTVFVFPPADVLPGGGRVPSGPNQGVQGATYGTLVHVVADGQLVVVDRAGDNTWYPQGRPEFGGKGNPSAPPPAHIRWRPRLGFLSHLLVGHVDAPPGINTPYLRVGQATDFDGSVRGGWQLKPGMGQRMSAEHTQGFGIATADLNGSGSPDALVFWIEEFSNNGHVGNFGRYMIARDLDADGNPAEWKGPVAMPTPMSTPGTASGGLTEAAYVQAGSATLADLDGDGNQELIVVYLGGLKGNKRLFLRIGWNISPDTGVARGGWSDSVEVPWPGRPSESAPAVSGLGVAVADLDRDLRPELIVMLTEQTAAGATTSYRVGWDINARGRIGDWGPVVQVPGTVPKAAGAAITVADFSGTEKPDLVVLVLEDGPGANSASYRIGWDVDGGSGAPRAWSAPIAADAGAWYGWDNQGAGVALADLPGTVAARRRKITSDFRDAAKVHQNALLAAQARALRELEPELPLRQLAAAVREATEPETAVTARVAARIDGADLAGSGLPDPLGPLLAPPSFAQPMAELLTELGSDHLLPGVQNVPADTITLLRANGRFIESFLAGANHELGRELLWREYPTDRRATAFRHFWDARGTVEPGLEQPDVPPMRDWGRHSALGETVRRPAGGDDAVVLLVRGEVVRRFPSLGLHARRALPSAVPGGPRRLGERRLEPVFSGEIGADVLFFGFPLTVAESLGSETDPGWFFVFEEHATAPSFGLDEPPRNAVYGPGFSTWRDVDWAKTVRSAEELAALTHVGTRPAFGADPRPLHPGPGAPRLSWGRNAAALAHITLQRPVRVAHHASALLPLHGPGLRITHVRKRTPGSDGVFVREIAGRRPDGRWWRMSRAEALTALDGRQALYVEQTPGTRAAVLAVPDGSGDRYLRTTPNADAADNLLSLPTIPPEAYEVPVAYPPQGAGS</sequence>
<dbReference type="RefSeq" id="WP_386249443.1">
    <property type="nucleotide sequence ID" value="NZ_JBHTRV010000003.1"/>
</dbReference>
<dbReference type="Gene3D" id="2.120.10.70">
    <property type="entry name" value="Fucose-specific lectin"/>
    <property type="match status" value="1"/>
</dbReference>
<dbReference type="EMBL" id="JBHTRV010000003">
    <property type="protein sequence ID" value="MFE5979219.1"/>
    <property type="molecule type" value="Genomic_DNA"/>
</dbReference>
<comment type="caution">
    <text evidence="1">The sequence shown here is derived from an EMBL/GenBank/DDBJ whole genome shotgun (WGS) entry which is preliminary data.</text>
</comment>
<dbReference type="Proteomes" id="UP001600424">
    <property type="component" value="Unassembled WGS sequence"/>
</dbReference>
<dbReference type="InterPro" id="IPR028994">
    <property type="entry name" value="Integrin_alpha_N"/>
</dbReference>
<evidence type="ECO:0000313" key="1">
    <source>
        <dbReference type="EMBL" id="MFE5979219.1"/>
    </source>
</evidence>